<organism evidence="2 3">
    <name type="scientific">Comamonas endophytica</name>
    <dbReference type="NCBI Taxonomy" id="2949090"/>
    <lineage>
        <taxon>Bacteria</taxon>
        <taxon>Pseudomonadati</taxon>
        <taxon>Pseudomonadota</taxon>
        <taxon>Betaproteobacteria</taxon>
        <taxon>Burkholderiales</taxon>
        <taxon>Comamonadaceae</taxon>
        <taxon>Comamonas</taxon>
    </lineage>
</organism>
<name>A0ABY6GEI5_9BURK</name>
<geneLocation type="plasmid" evidence="2 3">
    <name>unnamed1</name>
</geneLocation>
<sequence>MPQSTKDSKGGKAHSTKSTHSKSSAGEDAVKKSADKGNGSPTGPLRHGEKKTTP</sequence>
<accession>A0ABY6GEI5</accession>
<keyword evidence="2" id="KW-0614">Plasmid</keyword>
<feature type="region of interest" description="Disordered" evidence="1">
    <location>
        <begin position="1"/>
        <end position="54"/>
    </location>
</feature>
<gene>
    <name evidence="2" type="ORF">M9799_19105</name>
</gene>
<dbReference type="Proteomes" id="UP001162800">
    <property type="component" value="Plasmid unnamed1"/>
</dbReference>
<keyword evidence="3" id="KW-1185">Reference proteome</keyword>
<reference evidence="2" key="1">
    <citation type="submission" date="2022-09" db="EMBL/GenBank/DDBJ databases">
        <title>The complete genome of Acidovorax sp. 5MLIR.</title>
        <authorList>
            <person name="Liu L."/>
            <person name="Yue J."/>
            <person name="Yang F."/>
            <person name="Yuan J."/>
            <person name="Li L."/>
        </authorList>
    </citation>
    <scope>NUCLEOTIDE SEQUENCE</scope>
    <source>
        <strain evidence="2">5MLIR</strain>
        <plasmid evidence="2">unnamed1</plasmid>
    </source>
</reference>
<dbReference type="EMBL" id="CP106882">
    <property type="protein sequence ID" value="UYG53480.1"/>
    <property type="molecule type" value="Genomic_DNA"/>
</dbReference>
<dbReference type="RefSeq" id="WP_231043654.1">
    <property type="nucleotide sequence ID" value="NZ_CP106882.1"/>
</dbReference>
<feature type="compositionally biased region" description="Basic and acidic residues" evidence="1">
    <location>
        <begin position="1"/>
        <end position="10"/>
    </location>
</feature>
<evidence type="ECO:0000256" key="1">
    <source>
        <dbReference type="SAM" id="MobiDB-lite"/>
    </source>
</evidence>
<feature type="compositionally biased region" description="Basic residues" evidence="1">
    <location>
        <begin position="11"/>
        <end position="20"/>
    </location>
</feature>
<protein>
    <submittedName>
        <fullName evidence="2">Uncharacterized protein</fullName>
    </submittedName>
</protein>
<evidence type="ECO:0000313" key="2">
    <source>
        <dbReference type="EMBL" id="UYG53480.1"/>
    </source>
</evidence>
<evidence type="ECO:0000313" key="3">
    <source>
        <dbReference type="Proteomes" id="UP001162800"/>
    </source>
</evidence>
<proteinExistence type="predicted"/>